<dbReference type="PANTHER" id="PTHR43611:SF3">
    <property type="entry name" value="FLAVIN MONONUCLEOTIDE HYDROLASE 1, CHLOROPLATIC"/>
    <property type="match status" value="1"/>
</dbReference>
<proteinExistence type="predicted"/>
<organism evidence="1 2">
    <name type="scientific">Roseibium album</name>
    <dbReference type="NCBI Taxonomy" id="311410"/>
    <lineage>
        <taxon>Bacteria</taxon>
        <taxon>Pseudomonadati</taxon>
        <taxon>Pseudomonadota</taxon>
        <taxon>Alphaproteobacteria</taxon>
        <taxon>Hyphomicrobiales</taxon>
        <taxon>Stappiaceae</taxon>
        <taxon>Roseibium</taxon>
    </lineage>
</organism>
<gene>
    <name evidence="1" type="primary">yihX_1</name>
    <name evidence="1" type="ORF">LA5096_03328</name>
</gene>
<dbReference type="SFLD" id="SFLDG01129">
    <property type="entry name" value="C1.5:_HAD__Beta-PGM__Phosphata"/>
    <property type="match status" value="1"/>
</dbReference>
<dbReference type="GO" id="GO:0016787">
    <property type="term" value="F:hydrolase activity"/>
    <property type="evidence" value="ECO:0007669"/>
    <property type="project" value="UniProtKB-KW"/>
</dbReference>
<name>A0A0M7AG02_9HYPH</name>
<dbReference type="SUPFAM" id="SSF56784">
    <property type="entry name" value="HAD-like"/>
    <property type="match status" value="1"/>
</dbReference>
<dbReference type="Pfam" id="PF00702">
    <property type="entry name" value="Hydrolase"/>
    <property type="match status" value="1"/>
</dbReference>
<dbReference type="STRING" id="311410.LA5095_00187"/>
<dbReference type="Gene3D" id="1.10.150.240">
    <property type="entry name" value="Putative phosphatase, domain 2"/>
    <property type="match status" value="1"/>
</dbReference>
<reference evidence="2" key="1">
    <citation type="submission" date="2015-07" db="EMBL/GenBank/DDBJ databases">
        <authorList>
            <person name="Rodrigo-Torres Lidia"/>
            <person name="Arahal R.David."/>
        </authorList>
    </citation>
    <scope>NUCLEOTIDE SEQUENCE [LARGE SCALE GENOMIC DNA]</scope>
    <source>
        <strain evidence="2">CECT 5096</strain>
    </source>
</reference>
<dbReference type="OrthoDB" id="9807742at2"/>
<protein>
    <submittedName>
        <fullName evidence="1">Alpha-D-glucose-1-phosphate phosphatase YihX</fullName>
        <ecNumber evidence="1">3.1.3.-</ecNumber>
    </submittedName>
</protein>
<dbReference type="InterPro" id="IPR036412">
    <property type="entry name" value="HAD-like_sf"/>
</dbReference>
<dbReference type="NCBIfam" id="TIGR01509">
    <property type="entry name" value="HAD-SF-IA-v3"/>
    <property type="match status" value="1"/>
</dbReference>
<keyword evidence="2" id="KW-1185">Reference proteome</keyword>
<dbReference type="PANTHER" id="PTHR43611">
    <property type="entry name" value="ALPHA-D-GLUCOSE 1-PHOSPHATE PHOSPHATASE"/>
    <property type="match status" value="1"/>
</dbReference>
<dbReference type="AlphaFoldDB" id="A0A0M7AG02"/>
<dbReference type="InterPro" id="IPR006439">
    <property type="entry name" value="HAD-SF_hydro_IA"/>
</dbReference>
<sequence length="204" mass="22716">MPDIRFVIFDMDQVLYDYDHQVRLRLLEELTGRPATEIDAAVWGGPHEAVAEAGSPDTAEGYLAQYARLLGYPIDFDTWADIRRQMMRARPLVLAHVRRLKERADLALLTNNGMMLKAALPVCAPEAIELFGEKAHVSAEFKARKPDPVVYRRLCAKYGYEPEESAFVDDNAANVSGAEKAGLTGHVYTSDGALLAFLQRHGLI</sequence>
<keyword evidence="1" id="KW-0378">Hydrolase</keyword>
<dbReference type="RefSeq" id="WP_055111155.1">
    <property type="nucleotide sequence ID" value="NZ_CANKXR010000001.1"/>
</dbReference>
<dbReference type="Gene3D" id="3.40.50.1000">
    <property type="entry name" value="HAD superfamily/HAD-like"/>
    <property type="match status" value="1"/>
</dbReference>
<dbReference type="GeneID" id="97670676"/>
<dbReference type="EMBL" id="CXWC01000011">
    <property type="protein sequence ID" value="CTQ72683.1"/>
    <property type="molecule type" value="Genomic_DNA"/>
</dbReference>
<evidence type="ECO:0000313" key="2">
    <source>
        <dbReference type="Proteomes" id="UP000049983"/>
    </source>
</evidence>
<evidence type="ECO:0000313" key="1">
    <source>
        <dbReference type="EMBL" id="CTQ72683.1"/>
    </source>
</evidence>
<dbReference type="EC" id="3.1.3.-" evidence="1"/>
<dbReference type="Proteomes" id="UP000049983">
    <property type="component" value="Unassembled WGS sequence"/>
</dbReference>
<accession>A0A0M7AG02</accession>
<dbReference type="InterPro" id="IPR023214">
    <property type="entry name" value="HAD_sf"/>
</dbReference>
<dbReference type="InterPro" id="IPR023198">
    <property type="entry name" value="PGP-like_dom2"/>
</dbReference>
<dbReference type="SFLD" id="SFLDS00003">
    <property type="entry name" value="Haloacid_Dehalogenase"/>
    <property type="match status" value="1"/>
</dbReference>